<dbReference type="STRING" id="213588.SAMN02745204_00801"/>
<evidence type="ECO:0000313" key="3">
    <source>
        <dbReference type="EMBL" id="SHE61794.1"/>
    </source>
</evidence>
<organism evidence="3 4">
    <name type="scientific">Thermomonas hydrothermalis</name>
    <dbReference type="NCBI Taxonomy" id="213588"/>
    <lineage>
        <taxon>Bacteria</taxon>
        <taxon>Pseudomonadati</taxon>
        <taxon>Pseudomonadota</taxon>
        <taxon>Gammaproteobacteria</taxon>
        <taxon>Lysobacterales</taxon>
        <taxon>Lysobacteraceae</taxon>
        <taxon>Thermomonas</taxon>
    </lineage>
</organism>
<keyword evidence="1" id="KW-0472">Membrane</keyword>
<dbReference type="AlphaFoldDB" id="A0A1M4UYJ5"/>
<dbReference type="InterPro" id="IPR013099">
    <property type="entry name" value="K_chnl_dom"/>
</dbReference>
<dbReference type="RefSeq" id="WP_072755332.1">
    <property type="nucleotide sequence ID" value="NZ_FQUK01000009.1"/>
</dbReference>
<dbReference type="Pfam" id="PF07885">
    <property type="entry name" value="Ion_trans_2"/>
    <property type="match status" value="1"/>
</dbReference>
<feature type="transmembrane region" description="Helical" evidence="1">
    <location>
        <begin position="92"/>
        <end position="110"/>
    </location>
</feature>
<feature type="domain" description="Potassium channel" evidence="2">
    <location>
        <begin position="72"/>
        <end position="137"/>
    </location>
</feature>
<dbReference type="OrthoDB" id="9813518at2"/>
<dbReference type="Gene3D" id="1.10.287.70">
    <property type="match status" value="1"/>
</dbReference>
<feature type="transmembrane region" description="Helical" evidence="1">
    <location>
        <begin position="46"/>
        <end position="72"/>
    </location>
</feature>
<gene>
    <name evidence="3" type="ORF">SAMN02745204_00801</name>
</gene>
<proteinExistence type="predicted"/>
<evidence type="ECO:0000259" key="2">
    <source>
        <dbReference type="Pfam" id="PF07885"/>
    </source>
</evidence>
<sequence length="151" mass="16336">MIGQGYPLAALVTALVTALVVLIHYEGLRLLAAVTAGRAFRRHRSALLAMMFALLALHVLEIICYGLGYWGLNALPVLGSVQGDPDLSLFDGIYLSAMAYSTASFGDLWPSGAIRVMAGMEAITGLVMIAWSASFTYMAMTTLWPGHRRRE</sequence>
<evidence type="ECO:0000256" key="1">
    <source>
        <dbReference type="SAM" id="Phobius"/>
    </source>
</evidence>
<name>A0A1M4UYJ5_9GAMM</name>
<accession>A0A1M4UYJ5</accession>
<feature type="transmembrane region" description="Helical" evidence="1">
    <location>
        <begin position="122"/>
        <end position="144"/>
    </location>
</feature>
<protein>
    <submittedName>
        <fullName evidence="3">Ion channel</fullName>
    </submittedName>
</protein>
<keyword evidence="1" id="KW-0812">Transmembrane</keyword>
<dbReference type="SUPFAM" id="SSF81324">
    <property type="entry name" value="Voltage-gated potassium channels"/>
    <property type="match status" value="1"/>
</dbReference>
<evidence type="ECO:0000313" key="4">
    <source>
        <dbReference type="Proteomes" id="UP000242857"/>
    </source>
</evidence>
<feature type="transmembrane region" description="Helical" evidence="1">
    <location>
        <begin position="6"/>
        <end position="25"/>
    </location>
</feature>
<keyword evidence="4" id="KW-1185">Reference proteome</keyword>
<keyword evidence="1" id="KW-1133">Transmembrane helix</keyword>
<dbReference type="Proteomes" id="UP000242857">
    <property type="component" value="Unassembled WGS sequence"/>
</dbReference>
<reference evidence="4" key="1">
    <citation type="submission" date="2016-11" db="EMBL/GenBank/DDBJ databases">
        <authorList>
            <person name="Varghese N."/>
            <person name="Submissions S."/>
        </authorList>
    </citation>
    <scope>NUCLEOTIDE SEQUENCE [LARGE SCALE GENOMIC DNA]</scope>
    <source>
        <strain evidence="4">DSM 14834</strain>
    </source>
</reference>
<dbReference type="EMBL" id="FQUK01000009">
    <property type="protein sequence ID" value="SHE61794.1"/>
    <property type="molecule type" value="Genomic_DNA"/>
</dbReference>